<protein>
    <recommendedName>
        <fullName evidence="6">Annexin</fullName>
    </recommendedName>
</protein>
<evidence type="ECO:0000256" key="2">
    <source>
        <dbReference type="ARBA" id="ARBA00022737"/>
    </source>
</evidence>
<dbReference type="GO" id="GO:0032509">
    <property type="term" value="P:endosome transport via multivesicular body sorting pathway"/>
    <property type="evidence" value="ECO:0007669"/>
    <property type="project" value="TreeGrafter"/>
</dbReference>
<dbReference type="InterPro" id="IPR018502">
    <property type="entry name" value="Annexin_repeat"/>
</dbReference>
<dbReference type="GO" id="GO:0005509">
    <property type="term" value="F:calcium ion binding"/>
    <property type="evidence" value="ECO:0007669"/>
    <property type="project" value="InterPro"/>
</dbReference>
<dbReference type="SMART" id="SM00335">
    <property type="entry name" value="ANX"/>
    <property type="match status" value="4"/>
</dbReference>
<dbReference type="FunFam" id="1.10.220.10:FF:000010">
    <property type="entry name" value="Annexin"/>
    <property type="match status" value="1"/>
</dbReference>
<dbReference type="SUPFAM" id="SSF47874">
    <property type="entry name" value="Annexin"/>
    <property type="match status" value="1"/>
</dbReference>
<keyword evidence="3 6" id="KW-0106">Calcium</keyword>
<comment type="similarity">
    <text evidence="1 6">Belongs to the annexin family.</text>
</comment>
<evidence type="ECO:0000256" key="5">
    <source>
        <dbReference type="ARBA" id="ARBA00023302"/>
    </source>
</evidence>
<dbReference type="InterPro" id="IPR037104">
    <property type="entry name" value="Annexin_sf"/>
</dbReference>
<evidence type="ECO:0000256" key="1">
    <source>
        <dbReference type="ARBA" id="ARBA00007831"/>
    </source>
</evidence>
<sequence>MDQNIINHRRTFYPFECQPTVFPALNFNAKADAEGLHEAMNRFGYNSEKLINIICHRDIEQRLKIVKEYKTLYGVGLEESLKSKLSGNMRKLVLALITPLPHFFAKELHDAMYGLGTTESVLIEILCTLTNLAIKYIVAAYEEMYGKSLESDLIADTSGHFRKLCVSLLQGNRDENPEVDINLAKSDANRLFDAGVARWGTDESVFNAILVSRSYHHLRQVFIEYYELTKHTIDHAIEEEFSGDIKKGHLAIVKCVRNKTAFYAERLYKSMKGLGTDDKSLIRIIVTRSEVDLWDIKSCFKDLYGGSLEKWITDDTSGDYRKALLAIVRE</sequence>
<dbReference type="InterPro" id="IPR001464">
    <property type="entry name" value="Annexin"/>
</dbReference>
<dbReference type="PANTHER" id="PTHR10502">
    <property type="entry name" value="ANNEXIN"/>
    <property type="match status" value="1"/>
</dbReference>
<dbReference type="EMBL" id="GBRD01010250">
    <property type="protein sequence ID" value="JAG55574.1"/>
    <property type="molecule type" value="Transcribed_RNA"/>
</dbReference>
<evidence type="ECO:0000256" key="4">
    <source>
        <dbReference type="ARBA" id="ARBA00023216"/>
    </source>
</evidence>
<dbReference type="GO" id="GO:0005544">
    <property type="term" value="F:calcium-dependent phospholipid binding"/>
    <property type="evidence" value="ECO:0007669"/>
    <property type="project" value="UniProtKB-KW"/>
</dbReference>
<dbReference type="InterPro" id="IPR018252">
    <property type="entry name" value="Annexin_repeat_CS"/>
</dbReference>
<dbReference type="PROSITE" id="PS00223">
    <property type="entry name" value="ANNEXIN_1"/>
    <property type="match status" value="1"/>
</dbReference>
<dbReference type="PRINTS" id="PR00196">
    <property type="entry name" value="ANNEXIN"/>
</dbReference>
<evidence type="ECO:0000256" key="3">
    <source>
        <dbReference type="ARBA" id="ARBA00022837"/>
    </source>
</evidence>
<comment type="domain">
    <text evidence="6">A pair of annexin repeats may form one binding site for calcium and phospholipid.</text>
</comment>
<dbReference type="AlphaFoldDB" id="A0A0K8SR28"/>
<dbReference type="FunFam" id="1.10.220.10:FF:000001">
    <property type="entry name" value="Annexin"/>
    <property type="match status" value="1"/>
</dbReference>
<dbReference type="FunFam" id="1.10.220.10:FF:000005">
    <property type="entry name" value="Annexin"/>
    <property type="match status" value="1"/>
</dbReference>
<evidence type="ECO:0000256" key="6">
    <source>
        <dbReference type="RuleBase" id="RU003540"/>
    </source>
</evidence>
<name>A0A0K8SR28_LYGHE</name>
<dbReference type="GO" id="GO:0005737">
    <property type="term" value="C:cytoplasm"/>
    <property type="evidence" value="ECO:0007669"/>
    <property type="project" value="TreeGrafter"/>
</dbReference>
<keyword evidence="5 6" id="KW-0111">Calcium/phospholipid-binding</keyword>
<dbReference type="GO" id="GO:0005886">
    <property type="term" value="C:plasma membrane"/>
    <property type="evidence" value="ECO:0007669"/>
    <property type="project" value="TreeGrafter"/>
</dbReference>
<organism evidence="7">
    <name type="scientific">Lygus hesperus</name>
    <name type="common">Western plant bug</name>
    <dbReference type="NCBI Taxonomy" id="30085"/>
    <lineage>
        <taxon>Eukaryota</taxon>
        <taxon>Metazoa</taxon>
        <taxon>Ecdysozoa</taxon>
        <taxon>Arthropoda</taxon>
        <taxon>Hexapoda</taxon>
        <taxon>Insecta</taxon>
        <taxon>Pterygota</taxon>
        <taxon>Neoptera</taxon>
        <taxon>Paraneoptera</taxon>
        <taxon>Hemiptera</taxon>
        <taxon>Heteroptera</taxon>
        <taxon>Panheteroptera</taxon>
        <taxon>Cimicomorpha</taxon>
        <taxon>Miridae</taxon>
        <taxon>Mirini</taxon>
        <taxon>Lygus</taxon>
    </lineage>
</organism>
<dbReference type="FunFam" id="1.10.220.10:FF:000002">
    <property type="entry name" value="Annexin"/>
    <property type="match status" value="1"/>
</dbReference>
<dbReference type="GO" id="GO:0001786">
    <property type="term" value="F:phosphatidylserine binding"/>
    <property type="evidence" value="ECO:0007669"/>
    <property type="project" value="TreeGrafter"/>
</dbReference>
<keyword evidence="2 6" id="KW-0677">Repeat</keyword>
<reference evidence="7" key="1">
    <citation type="submission" date="2014-09" db="EMBL/GenBank/DDBJ databases">
        <authorList>
            <person name="Magalhaes I.L.F."/>
            <person name="Oliveira U."/>
            <person name="Santos F.R."/>
            <person name="Vidigal T.H.D.A."/>
            <person name="Brescovit A.D."/>
            <person name="Santos A.J."/>
        </authorList>
    </citation>
    <scope>NUCLEOTIDE SEQUENCE</scope>
</reference>
<proteinExistence type="inferred from homology"/>
<dbReference type="Pfam" id="PF00191">
    <property type="entry name" value="Annexin"/>
    <property type="match status" value="4"/>
</dbReference>
<keyword evidence="4 6" id="KW-0041">Annexin</keyword>
<dbReference type="PROSITE" id="PS51897">
    <property type="entry name" value="ANNEXIN_2"/>
    <property type="match status" value="4"/>
</dbReference>
<evidence type="ECO:0000313" key="7">
    <source>
        <dbReference type="EMBL" id="JAG55574.1"/>
    </source>
</evidence>
<dbReference type="GO" id="GO:0012506">
    <property type="term" value="C:vesicle membrane"/>
    <property type="evidence" value="ECO:0007669"/>
    <property type="project" value="TreeGrafter"/>
</dbReference>
<dbReference type="PANTHER" id="PTHR10502:SF233">
    <property type="entry name" value="ANNEXIN B9"/>
    <property type="match status" value="1"/>
</dbReference>
<dbReference type="Gene3D" id="1.10.220.10">
    <property type="entry name" value="Annexin"/>
    <property type="match status" value="4"/>
</dbReference>
<dbReference type="GO" id="GO:0005634">
    <property type="term" value="C:nucleus"/>
    <property type="evidence" value="ECO:0007669"/>
    <property type="project" value="TreeGrafter"/>
</dbReference>
<accession>A0A0K8SR28</accession>